<feature type="non-terminal residue" evidence="1">
    <location>
        <position position="41"/>
    </location>
</feature>
<name>A0A382EQ32_9ZZZZ</name>
<organism evidence="1">
    <name type="scientific">marine metagenome</name>
    <dbReference type="NCBI Taxonomy" id="408172"/>
    <lineage>
        <taxon>unclassified sequences</taxon>
        <taxon>metagenomes</taxon>
        <taxon>ecological metagenomes</taxon>
    </lineage>
</organism>
<sequence>MSLVSIAIINRLPTPGYAKTNSTTMRPPNIQPTLLAITVIV</sequence>
<protein>
    <submittedName>
        <fullName evidence="1">Uncharacterized protein</fullName>
    </submittedName>
</protein>
<evidence type="ECO:0000313" key="1">
    <source>
        <dbReference type="EMBL" id="SVB52798.1"/>
    </source>
</evidence>
<proteinExistence type="predicted"/>
<dbReference type="AlphaFoldDB" id="A0A382EQ32"/>
<accession>A0A382EQ32</accession>
<reference evidence="1" key="1">
    <citation type="submission" date="2018-05" db="EMBL/GenBank/DDBJ databases">
        <authorList>
            <person name="Lanie J.A."/>
            <person name="Ng W.-L."/>
            <person name="Kazmierczak K.M."/>
            <person name="Andrzejewski T.M."/>
            <person name="Davidsen T.M."/>
            <person name="Wayne K.J."/>
            <person name="Tettelin H."/>
            <person name="Glass J.I."/>
            <person name="Rusch D."/>
            <person name="Podicherti R."/>
            <person name="Tsui H.-C.T."/>
            <person name="Winkler M.E."/>
        </authorList>
    </citation>
    <scope>NUCLEOTIDE SEQUENCE</scope>
</reference>
<gene>
    <name evidence="1" type="ORF">METZ01_LOCUS205652</name>
</gene>
<dbReference type="EMBL" id="UINC01045711">
    <property type="protein sequence ID" value="SVB52798.1"/>
    <property type="molecule type" value="Genomic_DNA"/>
</dbReference>